<accession>H2ZQY4</accession>
<dbReference type="GO" id="GO:0034316">
    <property type="term" value="P:negative regulation of Arp2/3 complex-mediated actin nucleation"/>
    <property type="evidence" value="ECO:0007669"/>
    <property type="project" value="TreeGrafter"/>
</dbReference>
<evidence type="ECO:0000313" key="5">
    <source>
        <dbReference type="Proteomes" id="UP000007875"/>
    </source>
</evidence>
<dbReference type="SUPFAM" id="SSF55753">
    <property type="entry name" value="Actin depolymerizing proteins"/>
    <property type="match status" value="1"/>
</dbReference>
<dbReference type="HOGENOM" id="CLU_087056_1_0_1"/>
<dbReference type="GO" id="GO:0071846">
    <property type="term" value="P:actin filament debranching"/>
    <property type="evidence" value="ECO:0007669"/>
    <property type="project" value="InterPro"/>
</dbReference>
<dbReference type="InterPro" id="IPR002108">
    <property type="entry name" value="ADF-H"/>
</dbReference>
<protein>
    <recommendedName>
        <fullName evidence="3">ADF-H domain-containing protein</fullName>
    </recommendedName>
</protein>
<evidence type="ECO:0000256" key="1">
    <source>
        <dbReference type="ARBA" id="ARBA00010055"/>
    </source>
</evidence>
<dbReference type="InParanoid" id="H2ZQY4"/>
<evidence type="ECO:0000256" key="2">
    <source>
        <dbReference type="PIRNR" id="PIRNR001788"/>
    </source>
</evidence>
<dbReference type="GO" id="GO:0003779">
    <property type="term" value="F:actin binding"/>
    <property type="evidence" value="ECO:0007669"/>
    <property type="project" value="InterPro"/>
</dbReference>
<dbReference type="GO" id="GO:0030864">
    <property type="term" value="C:cortical actin cytoskeleton"/>
    <property type="evidence" value="ECO:0007669"/>
    <property type="project" value="TreeGrafter"/>
</dbReference>
<dbReference type="Gene3D" id="3.40.20.10">
    <property type="entry name" value="Severin"/>
    <property type="match status" value="1"/>
</dbReference>
<evidence type="ECO:0000259" key="3">
    <source>
        <dbReference type="PROSITE" id="PS51263"/>
    </source>
</evidence>
<dbReference type="InterPro" id="IPR029006">
    <property type="entry name" value="ADF-H/Gelsolin-like_dom_sf"/>
</dbReference>
<evidence type="ECO:0000313" key="4">
    <source>
        <dbReference type="Ensembl" id="ENSCSAVP00000020000.1"/>
    </source>
</evidence>
<dbReference type="PANTHER" id="PTHR11249">
    <property type="entry name" value="GLIAL FACTOR NATURATION FACTOR"/>
    <property type="match status" value="1"/>
</dbReference>
<dbReference type="AlphaFoldDB" id="H2ZQY4"/>
<feature type="domain" description="ADF-H" evidence="3">
    <location>
        <begin position="1"/>
        <end position="131"/>
    </location>
</feature>
<keyword evidence="5" id="KW-1185">Reference proteome</keyword>
<dbReference type="SMART" id="SM00102">
    <property type="entry name" value="ADF"/>
    <property type="match status" value="1"/>
</dbReference>
<dbReference type="GeneTree" id="ENSGT00390000008920"/>
<dbReference type="eggNOG" id="KOG1736">
    <property type="taxonomic scope" value="Eukaryota"/>
</dbReference>
<proteinExistence type="inferred from homology"/>
<dbReference type="OMA" id="EWKMLYA"/>
<dbReference type="Proteomes" id="UP000007875">
    <property type="component" value="Unassembled WGS sequence"/>
</dbReference>
<dbReference type="PANTHER" id="PTHR11249:SF2">
    <property type="entry name" value="GLIA MATURATION FACTOR"/>
    <property type="match status" value="1"/>
</dbReference>
<organism evidence="4 5">
    <name type="scientific">Ciona savignyi</name>
    <name type="common">Pacific transparent sea squirt</name>
    <dbReference type="NCBI Taxonomy" id="51511"/>
    <lineage>
        <taxon>Eukaryota</taxon>
        <taxon>Metazoa</taxon>
        <taxon>Chordata</taxon>
        <taxon>Tunicata</taxon>
        <taxon>Ascidiacea</taxon>
        <taxon>Phlebobranchia</taxon>
        <taxon>Cionidae</taxon>
        <taxon>Ciona</taxon>
    </lineage>
</organism>
<dbReference type="PIRSF" id="PIRSF001788">
    <property type="entry name" value="GMF-beta"/>
    <property type="match status" value="1"/>
</dbReference>
<reference evidence="4" key="2">
    <citation type="submission" date="2025-08" db="UniProtKB">
        <authorList>
            <consortium name="Ensembl"/>
        </authorList>
    </citation>
    <scope>IDENTIFICATION</scope>
</reference>
<dbReference type="InterPro" id="IPR011171">
    <property type="entry name" value="GMF"/>
</dbReference>
<dbReference type="PROSITE" id="PS51263">
    <property type="entry name" value="ADF_H"/>
    <property type="match status" value="1"/>
</dbReference>
<reference evidence="4" key="3">
    <citation type="submission" date="2025-09" db="UniProtKB">
        <authorList>
            <consortium name="Ensembl"/>
        </authorList>
    </citation>
    <scope>IDENTIFICATION</scope>
</reference>
<sequence>MCAIDTKLVETSKKFSFGTGKTSDGFTAKIEGETIVVDEEFNDITAEELAEKLPDHSPRYVMYRSAQKHSDGRTSYPICFLYYSPEGCSPEMIMKFDGCRNEVVKALGCTKVFALRDKKTLTEDWLNAQISALP</sequence>
<dbReference type="Ensembl" id="ENSCSAVT00000020214.1">
    <property type="protein sequence ID" value="ENSCSAVP00000020000.1"/>
    <property type="gene ID" value="ENSCSAVG00000011738.1"/>
</dbReference>
<comment type="similarity">
    <text evidence="1 2">Belongs to the actin-binding proteins ADF family. GMF subfamily.</text>
</comment>
<dbReference type="Pfam" id="PF00241">
    <property type="entry name" value="Cofilin_ADF"/>
    <property type="match status" value="1"/>
</dbReference>
<reference evidence="5" key="1">
    <citation type="submission" date="2003-08" db="EMBL/GenBank/DDBJ databases">
        <authorList>
            <person name="Birren B."/>
            <person name="Nusbaum C."/>
            <person name="Abebe A."/>
            <person name="Abouelleil A."/>
            <person name="Adekoya E."/>
            <person name="Ait-zahra M."/>
            <person name="Allen N."/>
            <person name="Allen T."/>
            <person name="An P."/>
            <person name="Anderson M."/>
            <person name="Anderson S."/>
            <person name="Arachchi H."/>
            <person name="Armbruster J."/>
            <person name="Bachantsang P."/>
            <person name="Baldwin J."/>
            <person name="Barry A."/>
            <person name="Bayul T."/>
            <person name="Blitshsteyn B."/>
            <person name="Bloom T."/>
            <person name="Blye J."/>
            <person name="Boguslavskiy L."/>
            <person name="Borowsky M."/>
            <person name="Boukhgalter B."/>
            <person name="Brunache A."/>
            <person name="Butler J."/>
            <person name="Calixte N."/>
            <person name="Calvo S."/>
            <person name="Camarata J."/>
            <person name="Campo K."/>
            <person name="Chang J."/>
            <person name="Cheshatsang Y."/>
            <person name="Citroen M."/>
            <person name="Collymore A."/>
            <person name="Considine T."/>
            <person name="Cook A."/>
            <person name="Cooke P."/>
            <person name="Corum B."/>
            <person name="Cuomo C."/>
            <person name="David R."/>
            <person name="Dawoe T."/>
            <person name="Degray S."/>
            <person name="Dodge S."/>
            <person name="Dooley K."/>
            <person name="Dorje P."/>
            <person name="Dorjee K."/>
            <person name="Dorris L."/>
            <person name="Duffey N."/>
            <person name="Dupes A."/>
            <person name="Elkins T."/>
            <person name="Engels R."/>
            <person name="Erickson J."/>
            <person name="Farina A."/>
            <person name="Faro S."/>
            <person name="Ferreira P."/>
            <person name="Fischer H."/>
            <person name="Fitzgerald M."/>
            <person name="Foley K."/>
            <person name="Gage D."/>
            <person name="Galagan J."/>
            <person name="Gearin G."/>
            <person name="Gnerre S."/>
            <person name="Gnirke A."/>
            <person name="Goyette A."/>
            <person name="Graham J."/>
            <person name="Grandbois E."/>
            <person name="Gyaltsen K."/>
            <person name="Hafez N."/>
            <person name="Hagopian D."/>
            <person name="Hagos B."/>
            <person name="Hall J."/>
            <person name="Hatcher B."/>
            <person name="Heller A."/>
            <person name="Higgins H."/>
            <person name="Honan T."/>
            <person name="Horn A."/>
            <person name="Houde N."/>
            <person name="Hughes L."/>
            <person name="Hulme W."/>
            <person name="Husby E."/>
            <person name="Iliev I."/>
            <person name="Jaffe D."/>
            <person name="Jones C."/>
            <person name="Kamal M."/>
            <person name="Kamat A."/>
            <person name="Kamvysselis M."/>
            <person name="Karlsson E."/>
            <person name="Kells C."/>
            <person name="Kieu A."/>
            <person name="Kisner P."/>
            <person name="Kodira C."/>
            <person name="Kulbokas E."/>
            <person name="Labutti K."/>
            <person name="Lama D."/>
            <person name="Landers T."/>
            <person name="Leger J."/>
            <person name="Levine S."/>
            <person name="Lewis D."/>
            <person name="Lewis T."/>
            <person name="Lindblad-toh K."/>
            <person name="Liu X."/>
            <person name="Lokyitsang T."/>
            <person name="Lokyitsang Y."/>
            <person name="Lucien O."/>
            <person name="Lui A."/>
            <person name="Ma L.J."/>
            <person name="Mabbitt R."/>
            <person name="Macdonald J."/>
            <person name="Maclean C."/>
            <person name="Major J."/>
            <person name="Manning J."/>
            <person name="Marabella R."/>
            <person name="Maru K."/>
            <person name="Matthews C."/>
            <person name="Mauceli E."/>
            <person name="Mccarthy M."/>
            <person name="Mcdonough S."/>
            <person name="Mcghee T."/>
            <person name="Meldrim J."/>
            <person name="Meneus L."/>
            <person name="Mesirov J."/>
            <person name="Mihalev A."/>
            <person name="Mihova T."/>
            <person name="Mikkelsen T."/>
            <person name="Mlenga V."/>
            <person name="Moru K."/>
            <person name="Mozes J."/>
            <person name="Mulrain L."/>
            <person name="Munson G."/>
            <person name="Naylor J."/>
            <person name="Newes C."/>
            <person name="Nguyen C."/>
            <person name="Nguyen N."/>
            <person name="Nguyen T."/>
            <person name="Nicol R."/>
            <person name="Nielsen C."/>
            <person name="Nizzari M."/>
            <person name="Norbu C."/>
            <person name="Norbu N."/>
            <person name="O'donnell P."/>
            <person name="Okoawo O."/>
            <person name="O'leary S."/>
            <person name="Omotosho B."/>
            <person name="O'neill K."/>
            <person name="Osman S."/>
            <person name="Parker S."/>
            <person name="Perrin D."/>
            <person name="Phunkhang P."/>
            <person name="Piqani B."/>
            <person name="Purcell S."/>
            <person name="Rachupka T."/>
            <person name="Ramasamy U."/>
            <person name="Rameau R."/>
            <person name="Ray V."/>
            <person name="Raymond C."/>
            <person name="Retta R."/>
            <person name="Richardson S."/>
            <person name="Rise C."/>
            <person name="Rodriguez J."/>
            <person name="Rogers J."/>
            <person name="Rogov P."/>
            <person name="Rutman M."/>
            <person name="Schupbach R."/>
            <person name="Seaman C."/>
            <person name="Settipalli S."/>
            <person name="Sharpe T."/>
            <person name="Sheridan J."/>
            <person name="Sherpa N."/>
            <person name="Shi J."/>
            <person name="Smirnov S."/>
            <person name="Smith C."/>
            <person name="Sougnez C."/>
            <person name="Spencer B."/>
            <person name="Stalker J."/>
            <person name="Stange-thomann N."/>
            <person name="Stavropoulos S."/>
            <person name="Stetson K."/>
            <person name="Stone C."/>
            <person name="Stone S."/>
            <person name="Stubbs M."/>
            <person name="Talamas J."/>
            <person name="Tchuinga P."/>
            <person name="Tenzing P."/>
            <person name="Tesfaye S."/>
            <person name="Theodore J."/>
            <person name="Thoulutsang Y."/>
            <person name="Topham K."/>
            <person name="Towey S."/>
            <person name="Tsamla T."/>
            <person name="Tsomo N."/>
            <person name="Vallee D."/>
            <person name="Vassiliev H."/>
            <person name="Venkataraman V."/>
            <person name="Vinson J."/>
            <person name="Vo A."/>
            <person name="Wade C."/>
            <person name="Wang S."/>
            <person name="Wangchuk T."/>
            <person name="Wangdi T."/>
            <person name="Whittaker C."/>
            <person name="Wilkinson J."/>
            <person name="Wu Y."/>
            <person name="Wyman D."/>
            <person name="Yadav S."/>
            <person name="Yang S."/>
            <person name="Yang X."/>
            <person name="Yeager S."/>
            <person name="Yee E."/>
            <person name="Young G."/>
            <person name="Zainoun J."/>
            <person name="Zembeck L."/>
            <person name="Zimmer A."/>
            <person name="Zody M."/>
            <person name="Lander E."/>
        </authorList>
    </citation>
    <scope>NUCLEOTIDE SEQUENCE [LARGE SCALE GENOMIC DNA]</scope>
</reference>
<name>H2ZQY4_CIOSA</name>
<dbReference type="STRING" id="51511.ENSCSAVP00000020000"/>
<dbReference type="GO" id="GO:0071933">
    <property type="term" value="F:Arp2/3 complex binding"/>
    <property type="evidence" value="ECO:0007669"/>
    <property type="project" value="InterPro"/>
</dbReference>